<dbReference type="PANTHER" id="PTHR35802">
    <property type="entry name" value="PROTEASE SYNTHASE AND SPORULATION PROTEIN PAI 2"/>
    <property type="match status" value="1"/>
</dbReference>
<dbReference type="PIRSF" id="PIRSF010372">
    <property type="entry name" value="PaiB"/>
    <property type="match status" value="1"/>
</dbReference>
<keyword evidence="2" id="KW-1185">Reference proteome</keyword>
<evidence type="ECO:0000313" key="1">
    <source>
        <dbReference type="EMBL" id="KAL1408892.1"/>
    </source>
</evidence>
<sequence>MYIRGNHAELDVPTLVEFVKNYPLGLFTTAIKSDLAATLQTSHIPFVIDEADGDRPARLRAHMARANPQAKVLIEAAKAQSNGDGTATLEDEVLVLFNAPVTAYVTPKFYTETKPDTGKVVPTWNYAAVQVYGKITVHGAPTDQSSAFLQDQIEELSERQERAAGHEKTWKVSDAPDRYIDMKKKAILGFEIAIDRIEGRFKLSQESTDGDWAGVVKGFRALGTERSVAMADMIEGRGAHRTVSLE</sequence>
<dbReference type="RefSeq" id="XP_069208836.1">
    <property type="nucleotide sequence ID" value="XM_069354194.1"/>
</dbReference>
<gene>
    <name evidence="1" type="ORF">Q8F55_005706</name>
</gene>
<dbReference type="PANTHER" id="PTHR35802:SF1">
    <property type="entry name" value="PROTEASE SYNTHASE AND SPORULATION PROTEIN PAI 2"/>
    <property type="match status" value="1"/>
</dbReference>
<dbReference type="InterPro" id="IPR007396">
    <property type="entry name" value="TR_PAI2-type"/>
</dbReference>
<dbReference type="Proteomes" id="UP001565368">
    <property type="component" value="Unassembled WGS sequence"/>
</dbReference>
<protein>
    <recommendedName>
        <fullName evidence="3">Transcriptional regulator</fullName>
    </recommendedName>
</protein>
<dbReference type="Gene3D" id="2.30.110.10">
    <property type="entry name" value="Electron Transport, Fmn-binding Protein, Chain A"/>
    <property type="match status" value="1"/>
</dbReference>
<dbReference type="Pfam" id="PF04299">
    <property type="entry name" value="FMN_bind_2"/>
    <property type="match status" value="1"/>
</dbReference>
<evidence type="ECO:0008006" key="3">
    <source>
        <dbReference type="Google" id="ProtNLM"/>
    </source>
</evidence>
<dbReference type="GeneID" id="95986749"/>
<organism evidence="1 2">
    <name type="scientific">Vanrija albida</name>
    <dbReference type="NCBI Taxonomy" id="181172"/>
    <lineage>
        <taxon>Eukaryota</taxon>
        <taxon>Fungi</taxon>
        <taxon>Dikarya</taxon>
        <taxon>Basidiomycota</taxon>
        <taxon>Agaricomycotina</taxon>
        <taxon>Tremellomycetes</taxon>
        <taxon>Trichosporonales</taxon>
        <taxon>Trichosporonaceae</taxon>
        <taxon>Vanrija</taxon>
    </lineage>
</organism>
<dbReference type="EMBL" id="JBBXJM010000004">
    <property type="protein sequence ID" value="KAL1408892.1"/>
    <property type="molecule type" value="Genomic_DNA"/>
</dbReference>
<evidence type="ECO:0000313" key="2">
    <source>
        <dbReference type="Proteomes" id="UP001565368"/>
    </source>
</evidence>
<accession>A0ABR3Q366</accession>
<reference evidence="1 2" key="1">
    <citation type="submission" date="2023-08" db="EMBL/GenBank/DDBJ databases">
        <title>Annotated Genome Sequence of Vanrija albida AlHP1.</title>
        <authorList>
            <person name="Herzog R."/>
        </authorList>
    </citation>
    <scope>NUCLEOTIDE SEQUENCE [LARGE SCALE GENOMIC DNA]</scope>
    <source>
        <strain evidence="1 2">AlHP1</strain>
    </source>
</reference>
<comment type="caution">
    <text evidence="1">The sequence shown here is derived from an EMBL/GenBank/DDBJ whole genome shotgun (WGS) entry which is preliminary data.</text>
</comment>
<name>A0ABR3Q366_9TREE</name>
<dbReference type="SUPFAM" id="SSF50475">
    <property type="entry name" value="FMN-binding split barrel"/>
    <property type="match status" value="1"/>
</dbReference>
<proteinExistence type="predicted"/>
<dbReference type="InterPro" id="IPR012349">
    <property type="entry name" value="Split_barrel_FMN-bd"/>
</dbReference>